<keyword evidence="5 6" id="KW-0233">DNA recombination</keyword>
<evidence type="ECO:0000256" key="1">
    <source>
        <dbReference type="ARBA" id="ARBA00002190"/>
    </source>
</evidence>
<evidence type="ECO:0000313" key="8">
    <source>
        <dbReference type="EMBL" id="GHO52583.1"/>
    </source>
</evidence>
<sequence length="208" mass="22715">MTIRKEILDELLREYTNPQDILGEGGLIKQLTKAVIERCLESELETHLGYGKYEAKAEGTTNSRNGKSRKTLKGEQGHLELEIPRDREGSFEPQLVKKHQTRLEGFNDKILSLYAHGLTTRDIQSQLQELYGVEVSPTLMHQRDRCGERGGSPLASAPTGGRLSHCVCGWIGDQSAREPAGDQQSSAPGPGGESARAQGTAGDVDCSE</sequence>
<evidence type="ECO:0000256" key="4">
    <source>
        <dbReference type="ARBA" id="ARBA00023125"/>
    </source>
</evidence>
<name>A0ABQ3UIQ1_9CHLR</name>
<keyword evidence="9" id="KW-1185">Reference proteome</keyword>
<gene>
    <name evidence="8" type="ORF">KSB_10580</name>
</gene>
<keyword evidence="6" id="KW-0814">Transposable element</keyword>
<comment type="caution">
    <text evidence="8">The sequence shown here is derived from an EMBL/GenBank/DDBJ whole genome shotgun (WGS) entry which is preliminary data.</text>
</comment>
<evidence type="ECO:0000256" key="2">
    <source>
        <dbReference type="ARBA" id="ARBA00010961"/>
    </source>
</evidence>
<feature type="region of interest" description="Disordered" evidence="7">
    <location>
        <begin position="174"/>
        <end position="208"/>
    </location>
</feature>
<dbReference type="PANTHER" id="PTHR33217">
    <property type="entry name" value="TRANSPOSASE FOR INSERTION SEQUENCE ELEMENT IS1081"/>
    <property type="match status" value="1"/>
</dbReference>
<keyword evidence="3 6" id="KW-0815">Transposition</keyword>
<comment type="function">
    <text evidence="1 6">Required for the transposition of the insertion element.</text>
</comment>
<dbReference type="Proteomes" id="UP000654345">
    <property type="component" value="Unassembled WGS sequence"/>
</dbReference>
<evidence type="ECO:0000256" key="3">
    <source>
        <dbReference type="ARBA" id="ARBA00022578"/>
    </source>
</evidence>
<dbReference type="EMBL" id="BNJG01000001">
    <property type="protein sequence ID" value="GHO52583.1"/>
    <property type="molecule type" value="Genomic_DNA"/>
</dbReference>
<dbReference type="InterPro" id="IPR001207">
    <property type="entry name" value="Transposase_mutator"/>
</dbReference>
<evidence type="ECO:0000256" key="5">
    <source>
        <dbReference type="ARBA" id="ARBA00023172"/>
    </source>
</evidence>
<feature type="region of interest" description="Disordered" evidence="7">
    <location>
        <begin position="56"/>
        <end position="79"/>
    </location>
</feature>
<organism evidence="8 9">
    <name type="scientific">Ktedonobacter robiniae</name>
    <dbReference type="NCBI Taxonomy" id="2778365"/>
    <lineage>
        <taxon>Bacteria</taxon>
        <taxon>Bacillati</taxon>
        <taxon>Chloroflexota</taxon>
        <taxon>Ktedonobacteria</taxon>
        <taxon>Ktedonobacterales</taxon>
        <taxon>Ktedonobacteraceae</taxon>
        <taxon>Ktedonobacter</taxon>
    </lineage>
</organism>
<evidence type="ECO:0000256" key="6">
    <source>
        <dbReference type="RuleBase" id="RU365089"/>
    </source>
</evidence>
<reference evidence="8 9" key="1">
    <citation type="journal article" date="2021" name="Int. J. Syst. Evol. Microbiol.">
        <title>Reticulibacter mediterranei gen. nov., sp. nov., within the new family Reticulibacteraceae fam. nov., and Ktedonospora formicarum gen. nov., sp. nov., Ktedonobacter robiniae sp. nov., Dictyobacter formicarum sp. nov. and Dictyobacter arantiisoli sp. nov., belonging to the class Ktedonobacteria.</title>
        <authorList>
            <person name="Yabe S."/>
            <person name="Zheng Y."/>
            <person name="Wang C.M."/>
            <person name="Sakai Y."/>
            <person name="Abe K."/>
            <person name="Yokota A."/>
            <person name="Donadio S."/>
            <person name="Cavaletti L."/>
            <person name="Monciardini P."/>
        </authorList>
    </citation>
    <scope>NUCLEOTIDE SEQUENCE [LARGE SCALE GENOMIC DNA]</scope>
    <source>
        <strain evidence="8 9">SOSP1-30</strain>
    </source>
</reference>
<evidence type="ECO:0000256" key="7">
    <source>
        <dbReference type="SAM" id="MobiDB-lite"/>
    </source>
</evidence>
<protein>
    <recommendedName>
        <fullName evidence="6">Mutator family transposase</fullName>
    </recommendedName>
</protein>
<accession>A0ABQ3UIQ1</accession>
<evidence type="ECO:0000313" key="9">
    <source>
        <dbReference type="Proteomes" id="UP000654345"/>
    </source>
</evidence>
<dbReference type="PANTHER" id="PTHR33217:SF5">
    <property type="entry name" value="MUTATOR FAMILY TRANSPOSASE"/>
    <property type="match status" value="1"/>
</dbReference>
<comment type="similarity">
    <text evidence="2 6">Belongs to the transposase mutator family.</text>
</comment>
<proteinExistence type="inferred from homology"/>
<dbReference type="Pfam" id="PF00872">
    <property type="entry name" value="Transposase_mut"/>
    <property type="match status" value="1"/>
</dbReference>
<keyword evidence="4 6" id="KW-0238">DNA-binding</keyword>